<dbReference type="PANTHER" id="PTHR30582">
    <property type="entry name" value="L,D-TRANSPEPTIDASE"/>
    <property type="match status" value="1"/>
</dbReference>
<dbReference type="OrthoDB" id="463216at2"/>
<comment type="similarity">
    <text evidence="2">Belongs to the YkuD family.</text>
</comment>
<evidence type="ECO:0000256" key="2">
    <source>
        <dbReference type="ARBA" id="ARBA00005992"/>
    </source>
</evidence>
<dbReference type="AlphaFoldDB" id="A0A1H8TS40"/>
<evidence type="ECO:0000256" key="4">
    <source>
        <dbReference type="ARBA" id="ARBA00022960"/>
    </source>
</evidence>
<dbReference type="EMBL" id="FODS01000016">
    <property type="protein sequence ID" value="SEO93675.1"/>
    <property type="molecule type" value="Genomic_DNA"/>
</dbReference>
<keyword evidence="6 7" id="KW-0961">Cell wall biogenesis/degradation</keyword>
<dbReference type="InterPro" id="IPR005490">
    <property type="entry name" value="LD_TPept_cat_dom"/>
</dbReference>
<keyword evidence="11" id="KW-1185">Reference proteome</keyword>
<feature type="chain" id="PRO_5011508802" evidence="8">
    <location>
        <begin position="20"/>
        <end position="138"/>
    </location>
</feature>
<dbReference type="SUPFAM" id="SSF141523">
    <property type="entry name" value="L,D-transpeptidase catalytic domain-like"/>
    <property type="match status" value="1"/>
</dbReference>
<feature type="active site" description="Proton donor/acceptor" evidence="7">
    <location>
        <position position="93"/>
    </location>
</feature>
<dbReference type="GO" id="GO:0008360">
    <property type="term" value="P:regulation of cell shape"/>
    <property type="evidence" value="ECO:0007669"/>
    <property type="project" value="UniProtKB-UniRule"/>
</dbReference>
<dbReference type="GO" id="GO:0071972">
    <property type="term" value="F:peptidoglycan L,D-transpeptidase activity"/>
    <property type="evidence" value="ECO:0007669"/>
    <property type="project" value="TreeGrafter"/>
</dbReference>
<dbReference type="RefSeq" id="WP_093119229.1">
    <property type="nucleotide sequence ID" value="NZ_FODS01000016.1"/>
</dbReference>
<dbReference type="GO" id="GO:0005576">
    <property type="term" value="C:extracellular region"/>
    <property type="evidence" value="ECO:0007669"/>
    <property type="project" value="TreeGrafter"/>
</dbReference>
<organism evidence="10 11">
    <name type="scientific">Salinihabitans flavidus</name>
    <dbReference type="NCBI Taxonomy" id="569882"/>
    <lineage>
        <taxon>Bacteria</taxon>
        <taxon>Pseudomonadati</taxon>
        <taxon>Pseudomonadota</taxon>
        <taxon>Alphaproteobacteria</taxon>
        <taxon>Rhodobacterales</taxon>
        <taxon>Roseobacteraceae</taxon>
        <taxon>Salinihabitans</taxon>
    </lineage>
</organism>
<evidence type="ECO:0000256" key="5">
    <source>
        <dbReference type="ARBA" id="ARBA00022984"/>
    </source>
</evidence>
<dbReference type="InterPro" id="IPR038063">
    <property type="entry name" value="Transpep_catalytic_dom"/>
</dbReference>
<gene>
    <name evidence="10" type="ORF">SAMN04490248_11699</name>
</gene>
<reference evidence="10 11" key="1">
    <citation type="submission" date="2016-10" db="EMBL/GenBank/DDBJ databases">
        <authorList>
            <person name="de Groot N.N."/>
        </authorList>
    </citation>
    <scope>NUCLEOTIDE SEQUENCE [LARGE SCALE GENOMIC DNA]</scope>
    <source>
        <strain evidence="10 11">DSM 27842</strain>
    </source>
</reference>
<keyword evidence="8" id="KW-0732">Signal</keyword>
<dbReference type="UniPathway" id="UPA00219"/>
<evidence type="ECO:0000259" key="9">
    <source>
        <dbReference type="PROSITE" id="PS52029"/>
    </source>
</evidence>
<feature type="domain" description="L,D-TPase catalytic" evidence="9">
    <location>
        <begin position="22"/>
        <end position="137"/>
    </location>
</feature>
<evidence type="ECO:0000313" key="10">
    <source>
        <dbReference type="EMBL" id="SEO93675.1"/>
    </source>
</evidence>
<evidence type="ECO:0000256" key="3">
    <source>
        <dbReference type="ARBA" id="ARBA00022679"/>
    </source>
</evidence>
<dbReference type="Proteomes" id="UP000198893">
    <property type="component" value="Unassembled WGS sequence"/>
</dbReference>
<protein>
    <submittedName>
        <fullName evidence="10">L,D-transpeptidase catalytic domain</fullName>
    </submittedName>
</protein>
<keyword evidence="3" id="KW-0808">Transferase</keyword>
<dbReference type="InterPro" id="IPR050979">
    <property type="entry name" value="LD-transpeptidase"/>
</dbReference>
<keyword evidence="5 7" id="KW-0573">Peptidoglycan synthesis</keyword>
<evidence type="ECO:0000256" key="7">
    <source>
        <dbReference type="PROSITE-ProRule" id="PRU01373"/>
    </source>
</evidence>
<feature type="signal peptide" evidence="8">
    <location>
        <begin position="1"/>
        <end position="19"/>
    </location>
</feature>
<dbReference type="Gene3D" id="2.40.440.10">
    <property type="entry name" value="L,D-transpeptidase catalytic domain-like"/>
    <property type="match status" value="1"/>
</dbReference>
<dbReference type="GO" id="GO:0018104">
    <property type="term" value="P:peptidoglycan-protein cross-linking"/>
    <property type="evidence" value="ECO:0007669"/>
    <property type="project" value="TreeGrafter"/>
</dbReference>
<evidence type="ECO:0000256" key="6">
    <source>
        <dbReference type="ARBA" id="ARBA00023316"/>
    </source>
</evidence>
<dbReference type="Pfam" id="PF03734">
    <property type="entry name" value="YkuD"/>
    <property type="match status" value="1"/>
</dbReference>
<accession>A0A1H8TS40</accession>
<proteinExistence type="inferred from homology"/>
<feature type="active site" description="Nucleophile" evidence="7">
    <location>
        <position position="109"/>
    </location>
</feature>
<evidence type="ECO:0000313" key="11">
    <source>
        <dbReference type="Proteomes" id="UP000198893"/>
    </source>
</evidence>
<dbReference type="GO" id="GO:0071555">
    <property type="term" value="P:cell wall organization"/>
    <property type="evidence" value="ECO:0007669"/>
    <property type="project" value="UniProtKB-UniRule"/>
</dbReference>
<comment type="pathway">
    <text evidence="1 7">Cell wall biogenesis; peptidoglycan biosynthesis.</text>
</comment>
<keyword evidence="4 7" id="KW-0133">Cell shape</keyword>
<dbReference type="STRING" id="569882.SAMN04490248_11699"/>
<evidence type="ECO:0000256" key="1">
    <source>
        <dbReference type="ARBA" id="ARBA00004752"/>
    </source>
</evidence>
<dbReference type="PANTHER" id="PTHR30582:SF2">
    <property type="entry name" value="L,D-TRANSPEPTIDASE YCIB-RELATED"/>
    <property type="match status" value="1"/>
</dbReference>
<dbReference type="PROSITE" id="PS52029">
    <property type="entry name" value="LD_TPASE"/>
    <property type="match status" value="1"/>
</dbReference>
<evidence type="ECO:0000256" key="8">
    <source>
        <dbReference type="SAM" id="SignalP"/>
    </source>
</evidence>
<dbReference type="CDD" id="cd16913">
    <property type="entry name" value="YkuD_like"/>
    <property type="match status" value="1"/>
</dbReference>
<sequence>MWRGMLLAALLLLPTLARAESILARIDLSGQWMQVVVEGELRHIWPVSTARDGKCTPTGTYRAQSLSRFHRSSLYNNAPMPFSIFFHGNYAIHGTDQTDKLGSRASAGCVRLHPTHAEILFEMTRAAGPENLSIVIRD</sequence>
<dbReference type="GO" id="GO:0016740">
    <property type="term" value="F:transferase activity"/>
    <property type="evidence" value="ECO:0007669"/>
    <property type="project" value="UniProtKB-KW"/>
</dbReference>
<name>A0A1H8TS40_9RHOB</name>